<gene>
    <name evidence="1" type="ORF">D7V21_14360</name>
</gene>
<dbReference type="PANTHER" id="PTHR39166:SF1">
    <property type="entry name" value="BLL1166 PROTEIN"/>
    <property type="match status" value="1"/>
</dbReference>
<dbReference type="Proteomes" id="UP000269001">
    <property type="component" value="Unassembled WGS sequence"/>
</dbReference>
<evidence type="ECO:0000313" key="2">
    <source>
        <dbReference type="Proteomes" id="UP000269001"/>
    </source>
</evidence>
<keyword evidence="2" id="KW-1185">Reference proteome</keyword>
<keyword evidence="1" id="KW-0808">Transferase</keyword>
<proteinExistence type="predicted"/>
<comment type="caution">
    <text evidence="1">The sequence shown here is derived from an EMBL/GenBank/DDBJ whole genome shotgun (WGS) entry which is preliminary data.</text>
</comment>
<dbReference type="RefSeq" id="WP_120371140.1">
    <property type="nucleotide sequence ID" value="NZ_RAXU01000022.1"/>
</dbReference>
<accession>A0A3A8E9F7</accession>
<dbReference type="EMBL" id="RAXU01000022">
    <property type="protein sequence ID" value="RKG31255.1"/>
    <property type="molecule type" value="Genomic_DNA"/>
</dbReference>
<dbReference type="InterPro" id="IPR009267">
    <property type="entry name" value="NTP_transf_6"/>
</dbReference>
<name>A0A3A8E9F7_9GAMM</name>
<reference evidence="1 2" key="1">
    <citation type="submission" date="2018-09" db="EMBL/GenBank/DDBJ databases">
        <title>The draft genome of Acinetobacter spp. strains.</title>
        <authorList>
            <person name="Qin J."/>
            <person name="Feng Y."/>
            <person name="Zong Z."/>
        </authorList>
    </citation>
    <scope>NUCLEOTIDE SEQUENCE [LARGE SCALE GENOMIC DNA]</scope>
    <source>
        <strain evidence="1 2">WCHAc060096</strain>
    </source>
</reference>
<dbReference type="GO" id="GO:0016740">
    <property type="term" value="F:transferase activity"/>
    <property type="evidence" value="ECO:0007669"/>
    <property type="project" value="UniProtKB-KW"/>
</dbReference>
<dbReference type="AlphaFoldDB" id="A0A3A8E9F7"/>
<dbReference type="Pfam" id="PF06042">
    <property type="entry name" value="NTP_transf_6"/>
    <property type="match status" value="1"/>
</dbReference>
<sequence length="197" mass="23517">MSKFNNISAFYDQEIKSLIFNHASLFQRLKVLRTINEHCYLSAGVIRQLVWSELHHHQYDMEQSEIDIIFYDSDADVQHEQHIQQALHKQFPLNDWDVVNQAYVHQWYLNENGNKIQAYTSLIDALLAWPETATAIAVRLTENDLLEIIAPFGLTDLFELKLRWNPRLVCYETFLQRVIQKQWLQRWPKLKLIEFCK</sequence>
<evidence type="ECO:0000313" key="1">
    <source>
        <dbReference type="EMBL" id="RKG31255.1"/>
    </source>
</evidence>
<dbReference type="PANTHER" id="PTHR39166">
    <property type="entry name" value="BLL1166 PROTEIN"/>
    <property type="match status" value="1"/>
</dbReference>
<organism evidence="1 2">
    <name type="scientific">Acinetobacter guerrae</name>
    <dbReference type="NCBI Taxonomy" id="1843371"/>
    <lineage>
        <taxon>Bacteria</taxon>
        <taxon>Pseudomonadati</taxon>
        <taxon>Pseudomonadota</taxon>
        <taxon>Gammaproteobacteria</taxon>
        <taxon>Moraxellales</taxon>
        <taxon>Moraxellaceae</taxon>
        <taxon>Acinetobacter</taxon>
    </lineage>
</organism>
<protein>
    <submittedName>
        <fullName evidence="1">Nucleotidyltransferase family protein</fullName>
    </submittedName>
</protein>